<dbReference type="InterPro" id="IPR013766">
    <property type="entry name" value="Thioredoxin_domain"/>
</dbReference>
<dbReference type="GO" id="GO:0006457">
    <property type="term" value="P:protein folding"/>
    <property type="evidence" value="ECO:0007669"/>
    <property type="project" value="TreeGrafter"/>
</dbReference>
<comment type="similarity">
    <text evidence="1">Belongs to the protein disulfide isomerase family.</text>
</comment>
<dbReference type="PANTHER" id="PTHR18929">
    <property type="entry name" value="PROTEIN DISULFIDE ISOMERASE"/>
    <property type="match status" value="1"/>
</dbReference>
<feature type="domain" description="Thioredoxin" evidence="3">
    <location>
        <begin position="367"/>
        <end position="496"/>
    </location>
</feature>
<dbReference type="EMBL" id="JAPDFW010000094">
    <property type="protein sequence ID" value="KAJ5070566.1"/>
    <property type="molecule type" value="Genomic_DNA"/>
</dbReference>
<dbReference type="Pfam" id="PF00085">
    <property type="entry name" value="Thioredoxin"/>
    <property type="match status" value="2"/>
</dbReference>
<evidence type="ECO:0000256" key="2">
    <source>
        <dbReference type="SAM" id="SignalP"/>
    </source>
</evidence>
<sequence>MSLSTSKFYLVIFIILISIFSVRNYGNPIENKLTSTNLKQFMKTHNPTLILITAPNCLECDALEQILSLLSSRVPHVTVAKIDFSEDPQAVKQIGASYPKQIFIYIDGNYREFSVPGNVDYMAEKLSTVEDPKVVLITRDNKLEFFSNNDVKIVGFFKKTNSIQFEALQKVAKLLQFELRFGYFDSMTVAKSVKLKKENTIAIIKPGEPPVFFDQFESIKEKSTSDSLFESLLKFIDKNKQQIVTELTSSNYARHLFNIHTPVLVLFCHEKEIPKQSSFLRKLNQELKKITPIKDNYFLRNPIPFYIHNIDKSQNLAEFFKIDPAVVIYPHLIVTNPSERTIFPFKRKQRHEIALKINEIIEWMFEFYENKLSPQVKSEKEPIKNNGAVRILTANNFPLYVTGSDEEWVVEFMSDSCSHCKSFNPIFSQIASSFYKVNGINFGQFNVMKNDLDPALEVVSLPTVLFFPKDKSQPFQRLTAQRTPENVISFIISNSLLSLDKIEKKEL</sequence>
<dbReference type="AlphaFoldDB" id="A0A9Q0LCF1"/>
<keyword evidence="2" id="KW-0732">Signal</keyword>
<keyword evidence="4" id="KW-0413">Isomerase</keyword>
<feature type="signal peptide" evidence="2">
    <location>
        <begin position="1"/>
        <end position="26"/>
    </location>
</feature>
<gene>
    <name evidence="4" type="ORF">M0811_10835</name>
</gene>
<dbReference type="Gene3D" id="3.40.30.10">
    <property type="entry name" value="Glutaredoxin"/>
    <property type="match status" value="4"/>
</dbReference>
<keyword evidence="5" id="KW-1185">Reference proteome</keyword>
<dbReference type="Proteomes" id="UP001149090">
    <property type="component" value="Unassembled WGS sequence"/>
</dbReference>
<dbReference type="InterPro" id="IPR036249">
    <property type="entry name" value="Thioredoxin-like_sf"/>
</dbReference>
<reference evidence="4" key="1">
    <citation type="submission" date="2022-10" db="EMBL/GenBank/DDBJ databases">
        <title>Novel sulphate-reducing endosymbionts in the free-living metamonad Anaeramoeba.</title>
        <authorList>
            <person name="Jerlstrom-Hultqvist J."/>
            <person name="Cepicka I."/>
            <person name="Gallot-Lavallee L."/>
            <person name="Salas-Leiva D."/>
            <person name="Curtis B.A."/>
            <person name="Zahonova K."/>
            <person name="Pipaliya S."/>
            <person name="Dacks J."/>
            <person name="Roger A.J."/>
        </authorList>
    </citation>
    <scope>NUCLEOTIDE SEQUENCE</scope>
    <source>
        <strain evidence="4">BMAN</strain>
    </source>
</reference>
<dbReference type="CDD" id="cd02981">
    <property type="entry name" value="PDI_b_family"/>
    <property type="match status" value="1"/>
</dbReference>
<protein>
    <submittedName>
        <fullName evidence="4">Protein disulfide isomerase</fullName>
    </submittedName>
</protein>
<comment type="caution">
    <text evidence="4">The sequence shown here is derived from an EMBL/GenBank/DDBJ whole genome shotgun (WGS) entry which is preliminary data.</text>
</comment>
<dbReference type="GO" id="GO:0034976">
    <property type="term" value="P:response to endoplasmic reticulum stress"/>
    <property type="evidence" value="ECO:0007669"/>
    <property type="project" value="TreeGrafter"/>
</dbReference>
<organism evidence="4 5">
    <name type="scientific">Anaeramoeba ignava</name>
    <name type="common">Anaerobic marine amoeba</name>
    <dbReference type="NCBI Taxonomy" id="1746090"/>
    <lineage>
        <taxon>Eukaryota</taxon>
        <taxon>Metamonada</taxon>
        <taxon>Anaeramoebidae</taxon>
        <taxon>Anaeramoeba</taxon>
    </lineage>
</organism>
<dbReference type="CDD" id="cd02947">
    <property type="entry name" value="TRX_family"/>
    <property type="match status" value="1"/>
</dbReference>
<accession>A0A9Q0LCF1</accession>
<dbReference type="GO" id="GO:0003756">
    <property type="term" value="F:protein disulfide isomerase activity"/>
    <property type="evidence" value="ECO:0007669"/>
    <property type="project" value="TreeGrafter"/>
</dbReference>
<feature type="chain" id="PRO_5040151221" evidence="2">
    <location>
        <begin position="27"/>
        <end position="507"/>
    </location>
</feature>
<dbReference type="Pfam" id="PF13848">
    <property type="entry name" value="Thioredoxin_6"/>
    <property type="match status" value="1"/>
</dbReference>
<evidence type="ECO:0000313" key="4">
    <source>
        <dbReference type="EMBL" id="KAJ5070566.1"/>
    </source>
</evidence>
<name>A0A9Q0LCF1_ANAIG</name>
<dbReference type="SUPFAM" id="SSF52833">
    <property type="entry name" value="Thioredoxin-like"/>
    <property type="match status" value="4"/>
</dbReference>
<proteinExistence type="inferred from homology"/>
<dbReference type="PROSITE" id="PS51352">
    <property type="entry name" value="THIOREDOXIN_2"/>
    <property type="match status" value="1"/>
</dbReference>
<evidence type="ECO:0000256" key="1">
    <source>
        <dbReference type="ARBA" id="ARBA00006347"/>
    </source>
</evidence>
<evidence type="ECO:0000259" key="3">
    <source>
        <dbReference type="PROSITE" id="PS51352"/>
    </source>
</evidence>
<dbReference type="OrthoDB" id="427280at2759"/>
<evidence type="ECO:0000313" key="5">
    <source>
        <dbReference type="Proteomes" id="UP001149090"/>
    </source>
</evidence>
<dbReference type="GO" id="GO:0005783">
    <property type="term" value="C:endoplasmic reticulum"/>
    <property type="evidence" value="ECO:0007669"/>
    <property type="project" value="TreeGrafter"/>
</dbReference>